<dbReference type="PRINTS" id="PR00411">
    <property type="entry name" value="PNDRDTASEI"/>
</dbReference>
<dbReference type="GO" id="GO:0050660">
    <property type="term" value="F:flavin adenine dinucleotide binding"/>
    <property type="evidence" value="ECO:0007669"/>
    <property type="project" value="TreeGrafter"/>
</dbReference>
<feature type="domain" description="FAD/NAD(P)-binding" evidence="9">
    <location>
        <begin position="4"/>
        <end position="61"/>
    </location>
</feature>
<evidence type="ECO:0000256" key="1">
    <source>
        <dbReference type="ARBA" id="ARBA00001974"/>
    </source>
</evidence>
<keyword evidence="4" id="KW-0274">FAD</keyword>
<dbReference type="AlphaFoldDB" id="A0A382LM82"/>
<keyword evidence="5" id="KW-0560">Oxidoreductase</keyword>
<evidence type="ECO:0000259" key="9">
    <source>
        <dbReference type="Pfam" id="PF07992"/>
    </source>
</evidence>
<feature type="non-terminal residue" evidence="10">
    <location>
        <position position="62"/>
    </location>
</feature>
<sequence>MTNFDLIVVGAGSGLEVSSQAADSGMSVAIVEEGPFGGTCLNRGCIPSKILIYCADVMEIIK</sequence>
<evidence type="ECO:0000313" key="10">
    <source>
        <dbReference type="EMBL" id="SVC37676.1"/>
    </source>
</evidence>
<accession>A0A382LM82</accession>
<comment type="cofactor">
    <cofactor evidence="1">
        <name>FAD</name>
        <dbReference type="ChEBI" id="CHEBI:57692"/>
    </cofactor>
</comment>
<dbReference type="EMBL" id="UINC01087905">
    <property type="protein sequence ID" value="SVC37676.1"/>
    <property type="molecule type" value="Genomic_DNA"/>
</dbReference>
<dbReference type="PANTHER" id="PTHR22912">
    <property type="entry name" value="DISULFIDE OXIDOREDUCTASE"/>
    <property type="match status" value="1"/>
</dbReference>
<evidence type="ECO:0000256" key="4">
    <source>
        <dbReference type="ARBA" id="ARBA00022827"/>
    </source>
</evidence>
<gene>
    <name evidence="10" type="ORF">METZ01_LOCUS290530</name>
</gene>
<dbReference type="PROSITE" id="PS00076">
    <property type="entry name" value="PYRIDINE_REDOX_1"/>
    <property type="match status" value="1"/>
</dbReference>
<protein>
    <recommendedName>
        <fullName evidence="9">FAD/NAD(P)-binding domain-containing protein</fullName>
    </recommendedName>
</protein>
<dbReference type="InterPro" id="IPR023753">
    <property type="entry name" value="FAD/NAD-binding_dom"/>
</dbReference>
<dbReference type="GO" id="GO:0004148">
    <property type="term" value="F:dihydrolipoyl dehydrogenase (NADH) activity"/>
    <property type="evidence" value="ECO:0007669"/>
    <property type="project" value="TreeGrafter"/>
</dbReference>
<reference evidence="10" key="1">
    <citation type="submission" date="2018-05" db="EMBL/GenBank/DDBJ databases">
        <authorList>
            <person name="Lanie J.A."/>
            <person name="Ng W.-L."/>
            <person name="Kazmierczak K.M."/>
            <person name="Andrzejewski T.M."/>
            <person name="Davidsen T.M."/>
            <person name="Wayne K.J."/>
            <person name="Tettelin H."/>
            <person name="Glass J.I."/>
            <person name="Rusch D."/>
            <person name="Podicherti R."/>
            <person name="Tsui H.-C.T."/>
            <person name="Winkler M.E."/>
        </authorList>
    </citation>
    <scope>NUCLEOTIDE SEQUENCE</scope>
</reference>
<evidence type="ECO:0000256" key="3">
    <source>
        <dbReference type="ARBA" id="ARBA00022630"/>
    </source>
</evidence>
<evidence type="ECO:0000256" key="7">
    <source>
        <dbReference type="ARBA" id="ARBA00023157"/>
    </source>
</evidence>
<dbReference type="Pfam" id="PF07992">
    <property type="entry name" value="Pyr_redox_2"/>
    <property type="match status" value="1"/>
</dbReference>
<keyword evidence="3" id="KW-0285">Flavoprotein</keyword>
<dbReference type="PANTHER" id="PTHR22912:SF217">
    <property type="entry name" value="DIHYDROLIPOYL DEHYDROGENASE"/>
    <property type="match status" value="1"/>
</dbReference>
<evidence type="ECO:0000256" key="6">
    <source>
        <dbReference type="ARBA" id="ARBA00023027"/>
    </source>
</evidence>
<proteinExistence type="inferred from homology"/>
<dbReference type="InterPro" id="IPR050151">
    <property type="entry name" value="Class-I_Pyr_Nuc-Dis_Oxidored"/>
</dbReference>
<comment type="similarity">
    <text evidence="2">Belongs to the class-I pyridine nucleotide-disulfide oxidoreductase family.</text>
</comment>
<organism evidence="10">
    <name type="scientific">marine metagenome</name>
    <dbReference type="NCBI Taxonomy" id="408172"/>
    <lineage>
        <taxon>unclassified sequences</taxon>
        <taxon>metagenomes</taxon>
        <taxon>ecological metagenomes</taxon>
    </lineage>
</organism>
<dbReference type="InterPro" id="IPR012999">
    <property type="entry name" value="Pyr_OxRdtase_I_AS"/>
</dbReference>
<keyword evidence="7" id="KW-1015">Disulfide bond</keyword>
<keyword evidence="8" id="KW-0676">Redox-active center</keyword>
<dbReference type="Gene3D" id="3.50.50.60">
    <property type="entry name" value="FAD/NAD(P)-binding domain"/>
    <property type="match status" value="1"/>
</dbReference>
<dbReference type="SUPFAM" id="SSF51905">
    <property type="entry name" value="FAD/NAD(P)-binding domain"/>
    <property type="match status" value="1"/>
</dbReference>
<dbReference type="InterPro" id="IPR036188">
    <property type="entry name" value="FAD/NAD-bd_sf"/>
</dbReference>
<name>A0A382LM82_9ZZZZ</name>
<dbReference type="GO" id="GO:0006103">
    <property type="term" value="P:2-oxoglutarate metabolic process"/>
    <property type="evidence" value="ECO:0007669"/>
    <property type="project" value="TreeGrafter"/>
</dbReference>
<keyword evidence="6" id="KW-0520">NAD</keyword>
<evidence type="ECO:0000256" key="5">
    <source>
        <dbReference type="ARBA" id="ARBA00023002"/>
    </source>
</evidence>
<evidence type="ECO:0000256" key="2">
    <source>
        <dbReference type="ARBA" id="ARBA00007532"/>
    </source>
</evidence>
<evidence type="ECO:0000256" key="8">
    <source>
        <dbReference type="ARBA" id="ARBA00023284"/>
    </source>
</evidence>